<dbReference type="SUPFAM" id="SSF55961">
    <property type="entry name" value="Bet v1-like"/>
    <property type="match status" value="1"/>
</dbReference>
<dbReference type="InterPro" id="IPR036388">
    <property type="entry name" value="WH-like_DNA-bd_sf"/>
</dbReference>
<name>A0A2Y9AJC4_9RHOB</name>
<dbReference type="PANTHER" id="PTHR33154:SF33">
    <property type="entry name" value="TRANSCRIPTIONAL REPRESSOR SDPR"/>
    <property type="match status" value="1"/>
</dbReference>
<dbReference type="RefSeq" id="WP_109564076.1">
    <property type="nucleotide sequence ID" value="NZ_QGDJ01000003.1"/>
</dbReference>
<reference evidence="7 9" key="1">
    <citation type="submission" date="2016-10" db="EMBL/GenBank/DDBJ databases">
        <authorList>
            <person name="Cai Z."/>
        </authorList>
    </citation>
    <scope>NUCLEOTIDE SEQUENCE [LARGE SCALE GENOMIC DNA]</scope>
    <source>
        <strain evidence="7 9">DSM 25227</strain>
    </source>
</reference>
<dbReference type="AlphaFoldDB" id="A0A2Y9AJC4"/>
<evidence type="ECO:0000256" key="3">
    <source>
        <dbReference type="ARBA" id="ARBA00023125"/>
    </source>
</evidence>
<dbReference type="Proteomes" id="UP000245839">
    <property type="component" value="Unassembled WGS sequence"/>
</dbReference>
<keyword evidence="8" id="KW-1185">Reference proteome</keyword>
<dbReference type="NCBIfam" id="NF033788">
    <property type="entry name" value="HTH_metalloreg"/>
    <property type="match status" value="1"/>
</dbReference>
<dbReference type="InterPro" id="IPR011991">
    <property type="entry name" value="ArsR-like_HTH"/>
</dbReference>
<dbReference type="CDD" id="cd00090">
    <property type="entry name" value="HTH_ARSR"/>
    <property type="match status" value="1"/>
</dbReference>
<dbReference type="InterPro" id="IPR023393">
    <property type="entry name" value="START-like_dom_sf"/>
</dbReference>
<dbReference type="OrthoDB" id="793407at2"/>
<dbReference type="EMBL" id="UETC01000003">
    <property type="protein sequence ID" value="SSA44591.1"/>
    <property type="molecule type" value="Genomic_DNA"/>
</dbReference>
<dbReference type="InterPro" id="IPR051081">
    <property type="entry name" value="HTH_MetalResp_TranReg"/>
</dbReference>
<evidence type="ECO:0000313" key="9">
    <source>
        <dbReference type="Proteomes" id="UP000251571"/>
    </source>
</evidence>
<evidence type="ECO:0000256" key="1">
    <source>
        <dbReference type="ARBA" id="ARBA00006817"/>
    </source>
</evidence>
<dbReference type="InterPro" id="IPR001845">
    <property type="entry name" value="HTH_ArsR_DNA-bd_dom"/>
</dbReference>
<dbReference type="Gene3D" id="3.30.530.20">
    <property type="match status" value="1"/>
</dbReference>
<dbReference type="InterPro" id="IPR013538">
    <property type="entry name" value="ASHA1/2-like_C"/>
</dbReference>
<evidence type="ECO:0000313" key="8">
    <source>
        <dbReference type="Proteomes" id="UP000245839"/>
    </source>
</evidence>
<dbReference type="EMBL" id="QGDJ01000003">
    <property type="protein sequence ID" value="PWJ20495.1"/>
    <property type="molecule type" value="Genomic_DNA"/>
</dbReference>
<keyword evidence="4" id="KW-0804">Transcription</keyword>
<evidence type="ECO:0000256" key="2">
    <source>
        <dbReference type="ARBA" id="ARBA00023015"/>
    </source>
</evidence>
<dbReference type="PROSITE" id="PS50987">
    <property type="entry name" value="HTH_ARSR_2"/>
    <property type="match status" value="1"/>
</dbReference>
<organism evidence="7 9">
    <name type="scientific">Jannaschia seohaensis</name>
    <dbReference type="NCBI Taxonomy" id="475081"/>
    <lineage>
        <taxon>Bacteria</taxon>
        <taxon>Pseudomonadati</taxon>
        <taxon>Pseudomonadota</taxon>
        <taxon>Alphaproteobacteria</taxon>
        <taxon>Rhodobacterales</taxon>
        <taxon>Roseobacteraceae</taxon>
        <taxon>Jannaschia</taxon>
    </lineage>
</organism>
<evidence type="ECO:0000256" key="4">
    <source>
        <dbReference type="ARBA" id="ARBA00023163"/>
    </source>
</evidence>
<dbReference type="SUPFAM" id="SSF46785">
    <property type="entry name" value="Winged helix' DNA-binding domain"/>
    <property type="match status" value="1"/>
</dbReference>
<keyword evidence="3" id="KW-0238">DNA-binding</keyword>
<sequence>MRHEPILVALADPTRRAILDRLREGPTAVGAIAERLPVSRPAVSQHLKHMAAAGLVTMTPSGRRNLYSLAPGGALPLVDWLGGLTELAAPFASSEAGAGLTRAVSLRLSPDEAWHLFCEDLALWWPVATVSVSGRTEGALPQAVVLDARAGGVWREVLFDGTEAVWAEVREADGTRLVLDWRLGTPDGSTVVIGFAEEPGGTRVTLTHDTDAADLAEMWDHVLVERFAAAAASSLSNF</sequence>
<dbReference type="GO" id="GO:0003677">
    <property type="term" value="F:DNA binding"/>
    <property type="evidence" value="ECO:0007669"/>
    <property type="project" value="UniProtKB-KW"/>
</dbReference>
<keyword evidence="2" id="KW-0805">Transcription regulation</keyword>
<dbReference type="SMART" id="SM00418">
    <property type="entry name" value="HTH_ARSR"/>
    <property type="match status" value="1"/>
</dbReference>
<dbReference type="PANTHER" id="PTHR33154">
    <property type="entry name" value="TRANSCRIPTIONAL REGULATOR, ARSR FAMILY"/>
    <property type="match status" value="1"/>
</dbReference>
<dbReference type="Pfam" id="PF12840">
    <property type="entry name" value="HTH_20"/>
    <property type="match status" value="1"/>
</dbReference>
<dbReference type="PRINTS" id="PR00778">
    <property type="entry name" value="HTHARSR"/>
</dbReference>
<evidence type="ECO:0000259" key="5">
    <source>
        <dbReference type="PROSITE" id="PS50987"/>
    </source>
</evidence>
<proteinExistence type="inferred from homology"/>
<evidence type="ECO:0000313" key="6">
    <source>
        <dbReference type="EMBL" id="PWJ20495.1"/>
    </source>
</evidence>
<comment type="similarity">
    <text evidence="1">Belongs to the AHA1 family.</text>
</comment>
<gene>
    <name evidence="6" type="ORF">BCF38_103313</name>
    <name evidence="7" type="ORF">SAMN05421539_103313</name>
</gene>
<dbReference type="Pfam" id="PF08327">
    <property type="entry name" value="AHSA1"/>
    <property type="match status" value="1"/>
</dbReference>
<dbReference type="Gene3D" id="1.10.10.10">
    <property type="entry name" value="Winged helix-like DNA-binding domain superfamily/Winged helix DNA-binding domain"/>
    <property type="match status" value="1"/>
</dbReference>
<accession>A0A2Y9AJC4</accession>
<dbReference type="GO" id="GO:0003700">
    <property type="term" value="F:DNA-binding transcription factor activity"/>
    <property type="evidence" value="ECO:0007669"/>
    <property type="project" value="InterPro"/>
</dbReference>
<feature type="domain" description="HTH arsR-type" evidence="5">
    <location>
        <begin position="1"/>
        <end position="89"/>
    </location>
</feature>
<dbReference type="InterPro" id="IPR036390">
    <property type="entry name" value="WH_DNA-bd_sf"/>
</dbReference>
<dbReference type="Proteomes" id="UP000251571">
    <property type="component" value="Unassembled WGS sequence"/>
</dbReference>
<reference evidence="6 8" key="2">
    <citation type="submission" date="2018-03" db="EMBL/GenBank/DDBJ databases">
        <title>Genomic Encyclopedia of Archaeal and Bacterial Type Strains, Phase II (KMG-II): from individual species to whole genera.</title>
        <authorList>
            <person name="Goeker M."/>
        </authorList>
    </citation>
    <scope>NUCLEOTIDE SEQUENCE [LARGE SCALE GENOMIC DNA]</scope>
    <source>
        <strain evidence="6 8">DSM 25227</strain>
    </source>
</reference>
<protein>
    <submittedName>
        <fullName evidence="7">Activator of Hsp90 ATPase homolog 1-like protein</fullName>
    </submittedName>
    <submittedName>
        <fullName evidence="6">Activator of Hsp90 ATPase-like protein</fullName>
    </submittedName>
</protein>
<evidence type="ECO:0000313" key="7">
    <source>
        <dbReference type="EMBL" id="SSA44591.1"/>
    </source>
</evidence>